<dbReference type="EMBL" id="JACHFR010000002">
    <property type="protein sequence ID" value="MBB5219100.1"/>
    <property type="molecule type" value="Genomic_DNA"/>
</dbReference>
<evidence type="ECO:0000313" key="2">
    <source>
        <dbReference type="EMBL" id="QOS40998.1"/>
    </source>
</evidence>
<proteinExistence type="predicted"/>
<evidence type="ECO:0000313" key="3">
    <source>
        <dbReference type="Proteomes" id="UP000578697"/>
    </source>
</evidence>
<dbReference type="AlphaFoldDB" id="A0A840SED9"/>
<organism evidence="1 3">
    <name type="scientific">Treponema rectale</name>
    <dbReference type="NCBI Taxonomy" id="744512"/>
    <lineage>
        <taxon>Bacteria</taxon>
        <taxon>Pseudomonadati</taxon>
        <taxon>Spirochaetota</taxon>
        <taxon>Spirochaetia</taxon>
        <taxon>Spirochaetales</taxon>
        <taxon>Treponemataceae</taxon>
        <taxon>Treponema</taxon>
    </lineage>
</organism>
<evidence type="ECO:0000313" key="1">
    <source>
        <dbReference type="EMBL" id="MBB5219100.1"/>
    </source>
</evidence>
<dbReference type="KEGG" id="trc:DYE49_11290"/>
<reference evidence="2 4" key="1">
    <citation type="submission" date="2018-08" db="EMBL/GenBank/DDBJ databases">
        <title>The first complete genome of Treponema rectale (CHPAT), a commensal spirochete of the bovine rectum.</title>
        <authorList>
            <person name="Staton G.J."/>
            <person name="Clegg S.R."/>
            <person name="Carter S.D."/>
            <person name="Radford A.D."/>
            <person name="Darby A."/>
            <person name="Hall N."/>
            <person name="Birtles R.J."/>
            <person name="Evans N.J."/>
        </authorList>
    </citation>
    <scope>NUCLEOTIDE SEQUENCE [LARGE SCALE GENOMIC DNA]</scope>
    <source>
        <strain evidence="2 4">CHPA</strain>
    </source>
</reference>
<sequence length="308" mass="34335">MQAFKLIKKVTALTVLANSVYGAFCENKQQSPSISTPTVPEIKIDVSQMPSLSAPTIGEGFYTPNTVSSKIYEAPKTQKTVPAKISSNTSSGEQQLKKALSKVSASDLSLMSELGMLDSIYDGSITSESDSSFVLEQILTKLEQIKEQNADILSKTESEKNYSTPAKEYLTGSEQEETSAEKKTVIKPKILRFSINSYDILKTCRKIYISNLQEDGTFLITGDRRYISDGKTRTETFYLYFNLEKDSGTSTYKVTVSVSQDYLNEYSFLYQMSQKKNLSAIRTGNLLTIHTVDSNWQLDFLADLGESE</sequence>
<keyword evidence="3" id="KW-1185">Reference proteome</keyword>
<gene>
    <name evidence="2" type="ORF">DYE49_11290</name>
    <name evidence="1" type="ORF">HNP77_001469</name>
</gene>
<evidence type="ECO:0000313" key="4">
    <source>
        <dbReference type="Proteomes" id="UP000593591"/>
    </source>
</evidence>
<accession>A0A840SED9</accession>
<dbReference type="RefSeq" id="WP_184652528.1">
    <property type="nucleotide sequence ID" value="NZ_JACHFR010000002.1"/>
</dbReference>
<dbReference type="Proteomes" id="UP000578697">
    <property type="component" value="Unassembled WGS sequence"/>
</dbReference>
<dbReference type="EMBL" id="CP031517">
    <property type="protein sequence ID" value="QOS40998.1"/>
    <property type="molecule type" value="Genomic_DNA"/>
</dbReference>
<dbReference type="Proteomes" id="UP000593591">
    <property type="component" value="Chromosome"/>
</dbReference>
<reference evidence="1 3" key="2">
    <citation type="submission" date="2020-08" db="EMBL/GenBank/DDBJ databases">
        <title>Genomic Encyclopedia of Type Strains, Phase IV (KMG-IV): sequencing the most valuable type-strain genomes for metagenomic binning, comparative biology and taxonomic classification.</title>
        <authorList>
            <person name="Goeker M."/>
        </authorList>
    </citation>
    <scope>NUCLEOTIDE SEQUENCE [LARGE SCALE GENOMIC DNA]</scope>
    <source>
        <strain evidence="1 3">DSM 103679</strain>
    </source>
</reference>
<name>A0A840SED9_9SPIR</name>
<protein>
    <submittedName>
        <fullName evidence="1">Uncharacterized protein</fullName>
    </submittedName>
</protein>